<dbReference type="EMBL" id="VXIV02003218">
    <property type="protein sequence ID" value="KAF6019597.1"/>
    <property type="molecule type" value="Genomic_DNA"/>
</dbReference>
<dbReference type="Pfam" id="PF01392">
    <property type="entry name" value="Fz"/>
    <property type="match status" value="1"/>
</dbReference>
<comment type="caution">
    <text evidence="9">Lacks conserved residue(s) required for the propagation of feature annotation.</text>
</comment>
<organism evidence="13 14">
    <name type="scientific">Bugula neritina</name>
    <name type="common">Brown bryozoan</name>
    <name type="synonym">Sertularia neritina</name>
    <dbReference type="NCBI Taxonomy" id="10212"/>
    <lineage>
        <taxon>Eukaryota</taxon>
        <taxon>Metazoa</taxon>
        <taxon>Spiralia</taxon>
        <taxon>Lophotrochozoa</taxon>
        <taxon>Bryozoa</taxon>
        <taxon>Gymnolaemata</taxon>
        <taxon>Cheilostomatida</taxon>
        <taxon>Flustrina</taxon>
        <taxon>Buguloidea</taxon>
        <taxon>Bugulidae</taxon>
        <taxon>Bugula</taxon>
    </lineage>
</organism>
<feature type="signal peptide" evidence="10">
    <location>
        <begin position="1"/>
        <end position="16"/>
    </location>
</feature>
<keyword evidence="5" id="KW-0879">Wnt signaling pathway</keyword>
<dbReference type="PROSITE" id="PS50038">
    <property type="entry name" value="FZ"/>
    <property type="match status" value="1"/>
</dbReference>
<evidence type="ECO:0000256" key="6">
    <source>
        <dbReference type="ARBA" id="ARBA00022729"/>
    </source>
</evidence>
<dbReference type="InterPro" id="IPR001134">
    <property type="entry name" value="Netrin_domain"/>
</dbReference>
<dbReference type="OrthoDB" id="5985572at2759"/>
<dbReference type="InterPro" id="IPR015526">
    <property type="entry name" value="Frizzled/SFRP"/>
</dbReference>
<dbReference type="SUPFAM" id="SSF63501">
    <property type="entry name" value="Frizzled cysteine-rich domain"/>
    <property type="match status" value="1"/>
</dbReference>
<comment type="caution">
    <text evidence="13">The sequence shown here is derived from an EMBL/GenBank/DDBJ whole genome shotgun (WGS) entry which is preliminary data.</text>
</comment>
<dbReference type="Proteomes" id="UP000593567">
    <property type="component" value="Unassembled WGS sequence"/>
</dbReference>
<dbReference type="PANTHER" id="PTHR11309:SF148">
    <property type="entry name" value="SECRETED FRIZZLED-RELATED PROTEIN 1"/>
    <property type="match status" value="1"/>
</dbReference>
<evidence type="ECO:0000313" key="14">
    <source>
        <dbReference type="Proteomes" id="UP000593567"/>
    </source>
</evidence>
<feature type="disulfide bond" evidence="9">
    <location>
        <begin position="52"/>
        <end position="98"/>
    </location>
</feature>
<evidence type="ECO:0000313" key="13">
    <source>
        <dbReference type="EMBL" id="KAF6019597.1"/>
    </source>
</evidence>
<evidence type="ECO:0000256" key="7">
    <source>
        <dbReference type="ARBA" id="ARBA00022782"/>
    </source>
</evidence>
<evidence type="ECO:0000256" key="3">
    <source>
        <dbReference type="ARBA" id="ARBA00022473"/>
    </source>
</evidence>
<feature type="chain" id="PRO_5029626578" evidence="10">
    <location>
        <begin position="17"/>
        <end position="347"/>
    </location>
</feature>
<name>A0A7J7J185_BUGNE</name>
<evidence type="ECO:0000256" key="9">
    <source>
        <dbReference type="PROSITE-ProRule" id="PRU00090"/>
    </source>
</evidence>
<evidence type="ECO:0000256" key="4">
    <source>
        <dbReference type="ARBA" id="ARBA00022525"/>
    </source>
</evidence>
<dbReference type="InterPro" id="IPR020067">
    <property type="entry name" value="Frizzled_dom"/>
</dbReference>
<keyword evidence="3" id="KW-0217">Developmental protein</keyword>
<reference evidence="13" key="1">
    <citation type="submission" date="2020-06" db="EMBL/GenBank/DDBJ databases">
        <title>Draft genome of Bugula neritina, a colonial animal packing powerful symbionts and potential medicines.</title>
        <authorList>
            <person name="Rayko M."/>
        </authorList>
    </citation>
    <scope>NUCLEOTIDE SEQUENCE [LARGE SCALE GENOMIC DNA]</scope>
    <source>
        <strain evidence="13">Kwan_BN1</strain>
    </source>
</reference>
<keyword evidence="6 10" id="KW-0732">Signal</keyword>
<comment type="similarity">
    <text evidence="2">Belongs to the secreted frizzled-related protein (sFRP) family.</text>
</comment>
<dbReference type="GO" id="GO:0035567">
    <property type="term" value="P:non-canonical Wnt signaling pathway"/>
    <property type="evidence" value="ECO:0007669"/>
    <property type="project" value="TreeGrafter"/>
</dbReference>
<dbReference type="AlphaFoldDB" id="A0A7J7J185"/>
<dbReference type="FunFam" id="1.10.2000.10:FF:000001">
    <property type="entry name" value="secreted frizzled-related protein 2"/>
    <property type="match status" value="1"/>
</dbReference>
<dbReference type="GO" id="GO:0030154">
    <property type="term" value="P:cell differentiation"/>
    <property type="evidence" value="ECO:0007669"/>
    <property type="project" value="UniProtKB-KW"/>
</dbReference>
<evidence type="ECO:0000256" key="10">
    <source>
        <dbReference type="SAM" id="SignalP"/>
    </source>
</evidence>
<feature type="domain" description="NTR" evidence="12">
    <location>
        <begin position="168"/>
        <end position="315"/>
    </location>
</feature>
<dbReference type="PANTHER" id="PTHR11309">
    <property type="entry name" value="FRIZZLED"/>
    <property type="match status" value="1"/>
</dbReference>
<evidence type="ECO:0000256" key="5">
    <source>
        <dbReference type="ARBA" id="ARBA00022687"/>
    </source>
</evidence>
<dbReference type="SMART" id="SM00063">
    <property type="entry name" value="FRI"/>
    <property type="match status" value="1"/>
</dbReference>
<dbReference type="Gene3D" id="1.10.2000.10">
    <property type="entry name" value="Frizzled cysteine-rich domain"/>
    <property type="match status" value="1"/>
</dbReference>
<keyword evidence="4" id="KW-0964">Secreted</keyword>
<sequence length="347" mass="39558">MLRVFVVQALVAMIIGGEFLELDENFDKMWSVSSGRMLQPKCVPIPSNMTLCQNIGYNSMRIPNVLEHDSLEEATQQASSWKPLVGVRCHADTQIFLCSLFSPICLERVILPCRSLCEGVQRSCEGYMKRYGFPWPEMFQCDKFPADNDLCIPGRSSTTNQTVDDQVCQPCQEPDTYEGILDNYCKTQYVIRATIKGLHTESTTAEPGEVEINMGKRKKRFYKRDTNEPKKVYKLLAEKDAKIYISQGMGCTCDQKISPGSHHLMGVRMEKKYNSLGEEVVKFYADFITAWEENGDTKPGIKKALKAIRKRENVCQGGDNILNIHKQIEDEEKSVKRVKKNRKALRL</sequence>
<keyword evidence="7" id="KW-0221">Differentiation</keyword>
<evidence type="ECO:0000259" key="12">
    <source>
        <dbReference type="PROSITE" id="PS50189"/>
    </source>
</evidence>
<proteinExistence type="inferred from homology"/>
<protein>
    <submittedName>
        <fullName evidence="13">Uncharacterized protein</fullName>
    </submittedName>
</protein>
<keyword evidence="14" id="KW-1185">Reference proteome</keyword>
<evidence type="ECO:0000256" key="1">
    <source>
        <dbReference type="ARBA" id="ARBA00004613"/>
    </source>
</evidence>
<dbReference type="GO" id="GO:0017147">
    <property type="term" value="F:Wnt-protein binding"/>
    <property type="evidence" value="ECO:0007669"/>
    <property type="project" value="TreeGrafter"/>
</dbReference>
<evidence type="ECO:0000259" key="11">
    <source>
        <dbReference type="PROSITE" id="PS50038"/>
    </source>
</evidence>
<comment type="subcellular location">
    <subcellularLocation>
        <location evidence="1">Secreted</location>
    </subcellularLocation>
</comment>
<dbReference type="GO" id="GO:0060070">
    <property type="term" value="P:canonical Wnt signaling pathway"/>
    <property type="evidence" value="ECO:0007669"/>
    <property type="project" value="TreeGrafter"/>
</dbReference>
<accession>A0A7J7J185</accession>
<feature type="disulfide bond" evidence="9">
    <location>
        <begin position="117"/>
        <end position="141"/>
    </location>
</feature>
<dbReference type="PROSITE" id="PS50189">
    <property type="entry name" value="NTR"/>
    <property type="match status" value="1"/>
</dbReference>
<dbReference type="InterPro" id="IPR036790">
    <property type="entry name" value="Frizzled_dom_sf"/>
</dbReference>
<keyword evidence="8 9" id="KW-1015">Disulfide bond</keyword>
<dbReference type="GO" id="GO:0005615">
    <property type="term" value="C:extracellular space"/>
    <property type="evidence" value="ECO:0007669"/>
    <property type="project" value="TreeGrafter"/>
</dbReference>
<evidence type="ECO:0000256" key="2">
    <source>
        <dbReference type="ARBA" id="ARBA00010054"/>
    </source>
</evidence>
<evidence type="ECO:0000256" key="8">
    <source>
        <dbReference type="ARBA" id="ARBA00023157"/>
    </source>
</evidence>
<feature type="domain" description="FZ" evidence="11">
    <location>
        <begin position="37"/>
        <end position="154"/>
    </location>
</feature>
<gene>
    <name evidence="13" type="ORF">EB796_022070</name>
</gene>